<dbReference type="GO" id="GO:0016791">
    <property type="term" value="F:phosphatase activity"/>
    <property type="evidence" value="ECO:0007669"/>
    <property type="project" value="TreeGrafter"/>
</dbReference>
<name>A0A8T7M7K0_9CHLR</name>
<dbReference type="InterPro" id="IPR023214">
    <property type="entry name" value="HAD_sf"/>
</dbReference>
<evidence type="ECO:0000313" key="2">
    <source>
        <dbReference type="EMBL" id="WJW68030.1"/>
    </source>
</evidence>
<dbReference type="Gene3D" id="3.40.50.1000">
    <property type="entry name" value="HAD superfamily/HAD-like"/>
    <property type="match status" value="2"/>
</dbReference>
<dbReference type="EMBL" id="JACATZ010000003">
    <property type="protein sequence ID" value="NWJ48089.1"/>
    <property type="molecule type" value="Genomic_DNA"/>
</dbReference>
<dbReference type="InterPro" id="IPR006357">
    <property type="entry name" value="HAD-SF_hydro_IIA"/>
</dbReference>
<reference evidence="1 3" key="1">
    <citation type="submission" date="2020-06" db="EMBL/GenBank/DDBJ databases">
        <title>Anoxygenic phototrophic Chloroflexota member uses a Type I reaction center.</title>
        <authorList>
            <person name="Tsuji J.M."/>
            <person name="Shaw N.A."/>
            <person name="Nagashima S."/>
            <person name="Venkiteswaran J."/>
            <person name="Schiff S.L."/>
            <person name="Hanada S."/>
            <person name="Tank M."/>
            <person name="Neufeld J.D."/>
        </authorList>
    </citation>
    <scope>NUCLEOTIDE SEQUENCE [LARGE SCALE GENOMIC DNA]</scope>
    <source>
        <strain evidence="1">L227-S17</strain>
    </source>
</reference>
<reference evidence="2" key="2">
    <citation type="journal article" date="2024" name="Nature">
        <title>Anoxygenic phototroph of the Chloroflexota uses a type I reaction centre.</title>
        <authorList>
            <person name="Tsuji J.M."/>
            <person name="Shaw N.A."/>
            <person name="Nagashima S."/>
            <person name="Venkiteswaran J.J."/>
            <person name="Schiff S.L."/>
            <person name="Watanabe T."/>
            <person name="Fukui M."/>
            <person name="Hanada S."/>
            <person name="Tank M."/>
            <person name="Neufeld J.D."/>
        </authorList>
    </citation>
    <scope>NUCLEOTIDE SEQUENCE</scope>
    <source>
        <strain evidence="2">L227-S17</strain>
    </source>
</reference>
<keyword evidence="4" id="KW-1185">Reference proteome</keyword>
<dbReference type="RefSeq" id="WP_341469934.1">
    <property type="nucleotide sequence ID" value="NZ_CP128400.1"/>
</dbReference>
<dbReference type="AlphaFoldDB" id="A0A8T7M7K0"/>
<dbReference type="Proteomes" id="UP000521676">
    <property type="component" value="Unassembled WGS sequence"/>
</dbReference>
<dbReference type="PANTHER" id="PTHR19288:SF95">
    <property type="entry name" value="D-GLYCEROL 3-PHOSPHATE PHOSPHATASE"/>
    <property type="match status" value="1"/>
</dbReference>
<dbReference type="InterPro" id="IPR006439">
    <property type="entry name" value="HAD-SF_hydro_IA"/>
</dbReference>
<dbReference type="NCBIfam" id="TIGR01460">
    <property type="entry name" value="HAD-SF-IIA"/>
    <property type="match status" value="1"/>
</dbReference>
<protein>
    <submittedName>
        <fullName evidence="1">HAD-IIA family hydrolase</fullName>
    </submittedName>
</protein>
<dbReference type="Proteomes" id="UP001431572">
    <property type="component" value="Chromosome 2"/>
</dbReference>
<dbReference type="SUPFAM" id="SSF56784">
    <property type="entry name" value="HAD-like"/>
    <property type="match status" value="1"/>
</dbReference>
<organism evidence="1 3">
    <name type="scientific">Candidatus Chlorohelix allophototropha</name>
    <dbReference type="NCBI Taxonomy" id="3003348"/>
    <lineage>
        <taxon>Bacteria</taxon>
        <taxon>Bacillati</taxon>
        <taxon>Chloroflexota</taxon>
        <taxon>Chloroflexia</taxon>
        <taxon>Candidatus Chloroheliales</taxon>
        <taxon>Candidatus Chloroheliaceae</taxon>
        <taxon>Candidatus Chlorohelix</taxon>
    </lineage>
</organism>
<sequence length="276" mass="30154">MDTTHQNQNTLARFRFALMDMDGVLYRGNQSLPGLVEFFDFLEHAGIGYRLLTNNASMTSDDYHHKLLKMGVDVPPEKIITSPLATILHLRKIAPEGAGIYVIGMAALRRTLFGENEQNGLFYFDDKTPRFVVQGADFNLVYESLRKATLLIRAGATYIATNADPVFPSEEGLIPGAGSVAALLQTASGQRPFIIGKPEPIMYELALEQLGAQKHETVMIGDNLVTDIEGALRLDIPTIITLSGVTSPVEYAASLLKADLSFNGLPELTAAWQSVL</sequence>
<dbReference type="PANTHER" id="PTHR19288">
    <property type="entry name" value="4-NITROPHENYLPHOSPHATASE-RELATED"/>
    <property type="match status" value="1"/>
</dbReference>
<dbReference type="GO" id="GO:0005737">
    <property type="term" value="C:cytoplasm"/>
    <property type="evidence" value="ECO:0007669"/>
    <property type="project" value="TreeGrafter"/>
</dbReference>
<accession>A0A8T7M7K0</accession>
<dbReference type="NCBIfam" id="TIGR01549">
    <property type="entry name" value="HAD-SF-IA-v1"/>
    <property type="match status" value="1"/>
</dbReference>
<gene>
    <name evidence="1" type="ORF">HXX08_19715</name>
    <name evidence="2" type="ORF">OZ401_003625</name>
</gene>
<keyword evidence="1" id="KW-0378">Hydrolase</keyword>
<evidence type="ECO:0000313" key="4">
    <source>
        <dbReference type="Proteomes" id="UP001431572"/>
    </source>
</evidence>
<dbReference type="Pfam" id="PF13242">
    <property type="entry name" value="Hydrolase_like"/>
    <property type="match status" value="1"/>
</dbReference>
<dbReference type="Pfam" id="PF13344">
    <property type="entry name" value="Hydrolase_6"/>
    <property type="match status" value="1"/>
</dbReference>
<dbReference type="EMBL" id="CP128400">
    <property type="protein sequence ID" value="WJW68030.1"/>
    <property type="molecule type" value="Genomic_DNA"/>
</dbReference>
<evidence type="ECO:0000313" key="1">
    <source>
        <dbReference type="EMBL" id="NWJ48089.1"/>
    </source>
</evidence>
<proteinExistence type="predicted"/>
<evidence type="ECO:0000313" key="3">
    <source>
        <dbReference type="Proteomes" id="UP000521676"/>
    </source>
</evidence>
<dbReference type="InterPro" id="IPR036412">
    <property type="entry name" value="HAD-like_sf"/>
</dbReference>